<evidence type="ECO:0000256" key="5">
    <source>
        <dbReference type="ARBA" id="ARBA00022989"/>
    </source>
</evidence>
<evidence type="ECO:0000256" key="4">
    <source>
        <dbReference type="ARBA" id="ARBA00022692"/>
    </source>
</evidence>
<evidence type="ECO:0000256" key="8">
    <source>
        <dbReference type="SAM" id="Phobius"/>
    </source>
</evidence>
<dbReference type="PATRIC" id="fig|1454003.3.peg.1368"/>
<feature type="transmembrane region" description="Helical" evidence="8">
    <location>
        <begin position="25"/>
        <end position="46"/>
    </location>
</feature>
<dbReference type="GO" id="GO:0044877">
    <property type="term" value="F:protein-containing complex binding"/>
    <property type="evidence" value="ECO:0007669"/>
    <property type="project" value="InterPro"/>
</dbReference>
<dbReference type="Pfam" id="PF09976">
    <property type="entry name" value="TPR_21"/>
    <property type="match status" value="1"/>
</dbReference>
<dbReference type="STRING" id="1454003.AW10_01330"/>
<evidence type="ECO:0000259" key="9">
    <source>
        <dbReference type="Pfam" id="PF09976"/>
    </source>
</evidence>
<dbReference type="GO" id="GO:0005886">
    <property type="term" value="C:plasma membrane"/>
    <property type="evidence" value="ECO:0007669"/>
    <property type="project" value="UniProtKB-SubCell"/>
</dbReference>
<feature type="domain" description="Ancillary SecYEG translocon subunit/Cell division coordinator CpoB TPR" evidence="9">
    <location>
        <begin position="16"/>
        <end position="224"/>
    </location>
</feature>
<name>A0A011PWB1_9PROT</name>
<keyword evidence="7" id="KW-0143">Chaperone</keyword>
<keyword evidence="5 8" id="KW-1133">Transmembrane helix</keyword>
<keyword evidence="4 8" id="KW-0812">Transmembrane</keyword>
<dbReference type="EMBL" id="JEMX01000026">
    <property type="protein sequence ID" value="EXI81130.1"/>
    <property type="molecule type" value="Genomic_DNA"/>
</dbReference>
<organism evidence="10 11">
    <name type="scientific">Candidatus Accumulibacter appositus</name>
    <dbReference type="NCBI Taxonomy" id="1454003"/>
    <lineage>
        <taxon>Bacteria</taxon>
        <taxon>Pseudomonadati</taxon>
        <taxon>Pseudomonadota</taxon>
        <taxon>Betaproteobacteria</taxon>
        <taxon>Candidatus Accumulibacter</taxon>
    </lineage>
</organism>
<evidence type="ECO:0000256" key="7">
    <source>
        <dbReference type="ARBA" id="ARBA00023186"/>
    </source>
</evidence>
<dbReference type="PANTHER" id="PTHR38035:SF1">
    <property type="entry name" value="ANCILLARY SECYEG TRANSLOCON SUBUNIT"/>
    <property type="match status" value="1"/>
</dbReference>
<evidence type="ECO:0000313" key="11">
    <source>
        <dbReference type="Proteomes" id="UP000021816"/>
    </source>
</evidence>
<comment type="caution">
    <text evidence="10">The sequence shown here is derived from an EMBL/GenBank/DDBJ whole genome shotgun (WGS) entry which is preliminary data.</text>
</comment>
<reference evidence="10 11" key="1">
    <citation type="submission" date="2014-02" db="EMBL/GenBank/DDBJ databases">
        <title>Expanding our view of genomic diversity in Candidatus Accumulibacter clades.</title>
        <authorList>
            <person name="Skennerton C.T."/>
            <person name="Barr J.J."/>
            <person name="Slater F.R."/>
            <person name="Bond P.L."/>
            <person name="Tyson G.W."/>
        </authorList>
    </citation>
    <scope>NUCLEOTIDE SEQUENCE [LARGE SCALE GENOMIC DNA]</scope>
    <source>
        <strain evidence="11">BA-92</strain>
    </source>
</reference>
<evidence type="ECO:0000256" key="6">
    <source>
        <dbReference type="ARBA" id="ARBA00023136"/>
    </source>
</evidence>
<dbReference type="PIRSF" id="PIRSF006170">
    <property type="entry name" value="YfgM"/>
    <property type="match status" value="1"/>
</dbReference>
<evidence type="ECO:0000256" key="1">
    <source>
        <dbReference type="ARBA" id="ARBA00004167"/>
    </source>
</evidence>
<evidence type="ECO:0000256" key="2">
    <source>
        <dbReference type="ARBA" id="ARBA00004236"/>
    </source>
</evidence>
<dbReference type="InterPro" id="IPR018704">
    <property type="entry name" value="SecYEG/CpoB_TPR"/>
</dbReference>
<dbReference type="InterPro" id="IPR026039">
    <property type="entry name" value="YfgM"/>
</dbReference>
<proteinExistence type="predicted"/>
<comment type="subcellular location">
    <subcellularLocation>
        <location evidence="2">Cell membrane</location>
    </subcellularLocation>
    <subcellularLocation>
        <location evidence="1">Membrane</location>
        <topology evidence="1">Single-pass membrane protein</topology>
    </subcellularLocation>
</comment>
<sequence length="227" mass="24548">MATYDLEEQEQIAEIKAWWKQYGNLVVGIVTAVSIGVIAWQGWNWYQRGQAATASMVYAALQKAVAEDDAQRVKTASGELLEKFGGTAYAPLAALSAARVMVNAGDTKTAKLQLLWVVDNGEHELRDLARLRLAAVLLDEKAYDEALRQLEGGAGAGFSTLYLNMRGDVFSAAGRKAEAREAYQGALARLDQGEPGGQGRNSLQASQANAAFREVLQLKLDALAESR</sequence>
<evidence type="ECO:0000313" key="10">
    <source>
        <dbReference type="EMBL" id="EXI81130.1"/>
    </source>
</evidence>
<gene>
    <name evidence="10" type="ORF">AW10_01330</name>
</gene>
<protein>
    <recommendedName>
        <fullName evidence="9">Ancillary SecYEG translocon subunit/Cell division coordinator CpoB TPR domain-containing protein</fullName>
    </recommendedName>
</protein>
<keyword evidence="3" id="KW-1003">Cell membrane</keyword>
<dbReference type="AlphaFoldDB" id="A0A011PWB1"/>
<dbReference type="Proteomes" id="UP000021816">
    <property type="component" value="Unassembled WGS sequence"/>
</dbReference>
<keyword evidence="6 8" id="KW-0472">Membrane</keyword>
<evidence type="ECO:0000256" key="3">
    <source>
        <dbReference type="ARBA" id="ARBA00022475"/>
    </source>
</evidence>
<dbReference type="PANTHER" id="PTHR38035">
    <property type="entry name" value="UPF0070 PROTEIN YFGM"/>
    <property type="match status" value="1"/>
</dbReference>
<accession>A0A011PWB1</accession>